<dbReference type="AlphaFoldDB" id="A0A9X2XW25"/>
<gene>
    <name evidence="1" type="ORF">OCK74_12785</name>
</gene>
<proteinExistence type="predicted"/>
<evidence type="ECO:0000313" key="1">
    <source>
        <dbReference type="EMBL" id="MCU7550000.1"/>
    </source>
</evidence>
<reference evidence="1" key="1">
    <citation type="submission" date="2022-09" db="EMBL/GenBank/DDBJ databases">
        <authorList>
            <person name="Yuan C."/>
            <person name="Ke Z."/>
        </authorList>
    </citation>
    <scope>NUCLEOTIDE SEQUENCE</scope>
    <source>
        <strain evidence="1">LB-8</strain>
    </source>
</reference>
<reference evidence="1" key="2">
    <citation type="submission" date="2023-04" db="EMBL/GenBank/DDBJ databases">
        <title>Paracnuella aquatica gen. nov., sp. nov., a member of the family Chitinophagaceae isolated from a hot spring.</title>
        <authorList>
            <person name="Wang C."/>
        </authorList>
    </citation>
    <scope>NUCLEOTIDE SEQUENCE</scope>
    <source>
        <strain evidence="1">LB-8</strain>
    </source>
</reference>
<dbReference type="Proteomes" id="UP001155483">
    <property type="component" value="Unassembled WGS sequence"/>
</dbReference>
<name>A0A9X2XW25_9BACT</name>
<dbReference type="RefSeq" id="WP_279297442.1">
    <property type="nucleotide sequence ID" value="NZ_JAOTIF010000009.1"/>
</dbReference>
<dbReference type="EMBL" id="JAOTIF010000009">
    <property type="protein sequence ID" value="MCU7550000.1"/>
    <property type="molecule type" value="Genomic_DNA"/>
</dbReference>
<comment type="caution">
    <text evidence="1">The sequence shown here is derived from an EMBL/GenBank/DDBJ whole genome shotgun (WGS) entry which is preliminary data.</text>
</comment>
<accession>A0A9X2XW25</accession>
<sequence>MAPRLSYSLFNIVPMNLQQFKAMSEETQHRHLLLNGSCIADRKSGVSHVLLFQLHGFYVEVFFNEDGDEVVDTRSFEDLDQLEPYLTQINLNGI</sequence>
<organism evidence="1 2">
    <name type="scientific">Paraflavisolibacter caeni</name>
    <dbReference type="NCBI Taxonomy" id="2982496"/>
    <lineage>
        <taxon>Bacteria</taxon>
        <taxon>Pseudomonadati</taxon>
        <taxon>Bacteroidota</taxon>
        <taxon>Chitinophagia</taxon>
        <taxon>Chitinophagales</taxon>
        <taxon>Chitinophagaceae</taxon>
        <taxon>Paraflavisolibacter</taxon>
    </lineage>
</organism>
<keyword evidence="2" id="KW-1185">Reference proteome</keyword>
<evidence type="ECO:0000313" key="2">
    <source>
        <dbReference type="Proteomes" id="UP001155483"/>
    </source>
</evidence>
<protein>
    <submittedName>
        <fullName evidence="1">Uncharacterized protein</fullName>
    </submittedName>
</protein>